<organism evidence="1 2">
    <name type="scientific">Gossypium australe</name>
    <dbReference type="NCBI Taxonomy" id="47621"/>
    <lineage>
        <taxon>Eukaryota</taxon>
        <taxon>Viridiplantae</taxon>
        <taxon>Streptophyta</taxon>
        <taxon>Embryophyta</taxon>
        <taxon>Tracheophyta</taxon>
        <taxon>Spermatophyta</taxon>
        <taxon>Magnoliopsida</taxon>
        <taxon>eudicotyledons</taxon>
        <taxon>Gunneridae</taxon>
        <taxon>Pentapetalae</taxon>
        <taxon>rosids</taxon>
        <taxon>malvids</taxon>
        <taxon>Malvales</taxon>
        <taxon>Malvaceae</taxon>
        <taxon>Malvoideae</taxon>
        <taxon>Gossypium</taxon>
    </lineage>
</organism>
<keyword evidence="1" id="KW-0548">Nucleotidyltransferase</keyword>
<gene>
    <name evidence="1" type="ORF">EPI10_005777</name>
</gene>
<dbReference type="PANTHER" id="PTHR46890:SF48">
    <property type="entry name" value="RNA-DIRECTED DNA POLYMERASE"/>
    <property type="match status" value="1"/>
</dbReference>
<keyword evidence="1" id="KW-0808">Transferase</keyword>
<keyword evidence="2" id="KW-1185">Reference proteome</keyword>
<accession>A0A5B6WQK2</accession>
<dbReference type="Proteomes" id="UP000325315">
    <property type="component" value="Unassembled WGS sequence"/>
</dbReference>
<evidence type="ECO:0000313" key="1">
    <source>
        <dbReference type="EMBL" id="KAA3483618.1"/>
    </source>
</evidence>
<name>A0A5B6WQK2_9ROSI</name>
<evidence type="ECO:0000313" key="2">
    <source>
        <dbReference type="Proteomes" id="UP000325315"/>
    </source>
</evidence>
<proteinExistence type="predicted"/>
<dbReference type="GO" id="GO:0003964">
    <property type="term" value="F:RNA-directed DNA polymerase activity"/>
    <property type="evidence" value="ECO:0007669"/>
    <property type="project" value="UniProtKB-KW"/>
</dbReference>
<comment type="caution">
    <text evidence="1">The sequence shown here is derived from an EMBL/GenBank/DDBJ whole genome shotgun (WGS) entry which is preliminary data.</text>
</comment>
<dbReference type="InterPro" id="IPR052343">
    <property type="entry name" value="Retrotransposon-Effector_Assoc"/>
</dbReference>
<reference evidence="2" key="1">
    <citation type="journal article" date="2019" name="Plant Biotechnol. J.">
        <title>Genome sequencing of the Australian wild diploid species Gossypium australe highlights disease resistance and delayed gland morphogenesis.</title>
        <authorList>
            <person name="Cai Y."/>
            <person name="Cai X."/>
            <person name="Wang Q."/>
            <person name="Wang P."/>
            <person name="Zhang Y."/>
            <person name="Cai C."/>
            <person name="Xu Y."/>
            <person name="Wang K."/>
            <person name="Zhou Z."/>
            <person name="Wang C."/>
            <person name="Geng S."/>
            <person name="Li B."/>
            <person name="Dong Q."/>
            <person name="Hou Y."/>
            <person name="Wang H."/>
            <person name="Ai P."/>
            <person name="Liu Z."/>
            <person name="Yi F."/>
            <person name="Sun M."/>
            <person name="An G."/>
            <person name="Cheng J."/>
            <person name="Zhang Y."/>
            <person name="Shi Q."/>
            <person name="Xie Y."/>
            <person name="Shi X."/>
            <person name="Chang Y."/>
            <person name="Huang F."/>
            <person name="Chen Y."/>
            <person name="Hong S."/>
            <person name="Mi L."/>
            <person name="Sun Q."/>
            <person name="Zhang L."/>
            <person name="Zhou B."/>
            <person name="Peng R."/>
            <person name="Zhang X."/>
            <person name="Liu F."/>
        </authorList>
    </citation>
    <scope>NUCLEOTIDE SEQUENCE [LARGE SCALE GENOMIC DNA]</scope>
    <source>
        <strain evidence="2">cv. PA1801</strain>
    </source>
</reference>
<dbReference type="AlphaFoldDB" id="A0A5B6WQK2"/>
<dbReference type="PANTHER" id="PTHR46890">
    <property type="entry name" value="NON-LTR RETROLELEMENT REVERSE TRANSCRIPTASE-LIKE PROTEIN-RELATED"/>
    <property type="match status" value="1"/>
</dbReference>
<dbReference type="OrthoDB" id="999700at2759"/>
<protein>
    <submittedName>
        <fullName evidence="1">LINE-1 reverse transcriptase isogeny</fullName>
    </submittedName>
</protein>
<sequence length="434" mass="48585">MGPTNASREDGFPALFFERCWHIIRKDVMAFCLAILNEDSAQSAFVLGILISDNVLLAYEILHTFQQKRVGKKGYGGEICSEGLSTLMRLAMRDWLMRGAKASKSGPQISLLLFVNDCNLFGEANANGAGVLKSVLREYERCSGQCVNYDKSMIFYNSNTSEGGKEVFINAVLYAIPTYSIVCFLLPKTLCGELEGNLPSHTWKSVWAVRGLLQNGLCWRVGTGERISVREDVWIPGPLDIAKRILHISLEKEAHEDMIVWNGEPLGEFFMRSAYKLLQKVWAIWTNKNQLVHKGKKFSSKEIVDWVLSYISKMDGVEEQKHTISQVQAKWRPSLGSNVKINFDATFDIKQAKFGSRVVTRNASWEIVALKLTLHGAVPTPFAREAYTCLQVVLLEVHLGLESVTIKSDSMTIVKKCQLNTPGKSVIGAIIRDI</sequence>
<keyword evidence="1" id="KW-0695">RNA-directed DNA polymerase</keyword>
<dbReference type="EMBL" id="SMMG02000002">
    <property type="protein sequence ID" value="KAA3483618.1"/>
    <property type="molecule type" value="Genomic_DNA"/>
</dbReference>